<accession>A0A345P6W2</accession>
<dbReference type="KEGG" id="mbah:HYN46_09320"/>
<reference evidence="1 2" key="1">
    <citation type="submission" date="2018-07" db="EMBL/GenBank/DDBJ databases">
        <title>Genome sequencing of Moraxellaceae gen. HYN0046.</title>
        <authorList>
            <person name="Kim M."/>
            <person name="Yi H."/>
        </authorList>
    </citation>
    <scope>NUCLEOTIDE SEQUENCE [LARGE SCALE GENOMIC DNA]</scope>
    <source>
        <strain evidence="1 2">HYN0046</strain>
    </source>
</reference>
<dbReference type="OrthoDB" id="9814284at2"/>
<name>A0A345P6W2_9GAMM</name>
<proteinExistence type="predicted"/>
<gene>
    <name evidence="1" type="ORF">HYN46_09320</name>
</gene>
<dbReference type="Pfam" id="PF04328">
    <property type="entry name" value="Sel_put"/>
    <property type="match status" value="1"/>
</dbReference>
<protein>
    <submittedName>
        <fullName evidence="1">Putative selenoprotein</fullName>
    </submittedName>
</protein>
<dbReference type="InterPro" id="IPR007423">
    <property type="entry name" value="Sel_put"/>
</dbReference>
<dbReference type="EMBL" id="CP031222">
    <property type="protein sequence ID" value="AXI03021.1"/>
    <property type="molecule type" value="Genomic_DNA"/>
</dbReference>
<evidence type="ECO:0000313" key="2">
    <source>
        <dbReference type="Proteomes" id="UP000253940"/>
    </source>
</evidence>
<dbReference type="PANTHER" id="PTHR38453">
    <property type="entry name" value="CYTOPLASMIC PROTEIN-RELATED"/>
    <property type="match status" value="1"/>
</dbReference>
<evidence type="ECO:0000313" key="1">
    <source>
        <dbReference type="EMBL" id="AXI03021.1"/>
    </source>
</evidence>
<dbReference type="Proteomes" id="UP000253940">
    <property type="component" value="Chromosome"/>
</dbReference>
<dbReference type="AlphaFoldDB" id="A0A345P6W2"/>
<keyword evidence="2" id="KW-1185">Reference proteome</keyword>
<sequence>MGNSVYYQKARVTLPIIQKCVPIPLNSTSEPTLPETKWQWVLLLMKRFAQSFRLMVGVQDYENYCLHMRSKHPDKVPMSEREFHRYCLEARYPSKGGKVGKCPC</sequence>
<dbReference type="RefSeq" id="WP_114899131.1">
    <property type="nucleotide sequence ID" value="NZ_CP031222.1"/>
</dbReference>
<organism evidence="1 2">
    <name type="scientific">Aquirhabdus parva</name>
    <dbReference type="NCBI Taxonomy" id="2283318"/>
    <lineage>
        <taxon>Bacteria</taxon>
        <taxon>Pseudomonadati</taxon>
        <taxon>Pseudomonadota</taxon>
        <taxon>Gammaproteobacteria</taxon>
        <taxon>Moraxellales</taxon>
        <taxon>Moraxellaceae</taxon>
        <taxon>Aquirhabdus</taxon>
    </lineage>
</organism>
<dbReference type="PANTHER" id="PTHR38453:SF1">
    <property type="entry name" value="CYTOPLASMIC PROTEIN"/>
    <property type="match status" value="1"/>
</dbReference>